<organism evidence="2 3">
    <name type="scientific">Colletotrichum zoysiae</name>
    <dbReference type="NCBI Taxonomy" id="1216348"/>
    <lineage>
        <taxon>Eukaryota</taxon>
        <taxon>Fungi</taxon>
        <taxon>Dikarya</taxon>
        <taxon>Ascomycota</taxon>
        <taxon>Pezizomycotina</taxon>
        <taxon>Sordariomycetes</taxon>
        <taxon>Hypocreomycetidae</taxon>
        <taxon>Glomerellales</taxon>
        <taxon>Glomerellaceae</taxon>
        <taxon>Colletotrichum</taxon>
        <taxon>Colletotrichum graminicola species complex</taxon>
    </lineage>
</organism>
<comment type="caution">
    <text evidence="2">The sequence shown here is derived from an EMBL/GenBank/DDBJ whole genome shotgun (WGS) entry which is preliminary data.</text>
</comment>
<protein>
    <submittedName>
        <fullName evidence="2">Uncharacterized protein</fullName>
    </submittedName>
</protein>
<keyword evidence="3" id="KW-1185">Reference proteome</keyword>
<dbReference type="EMBL" id="MU842996">
    <property type="protein sequence ID" value="KAK2023540.1"/>
    <property type="molecule type" value="Genomic_DNA"/>
</dbReference>
<reference evidence="2" key="1">
    <citation type="submission" date="2021-06" db="EMBL/GenBank/DDBJ databases">
        <title>Comparative genomics, transcriptomics and evolutionary studies reveal genomic signatures of adaptation to plant cell wall in hemibiotrophic fungi.</title>
        <authorList>
            <consortium name="DOE Joint Genome Institute"/>
            <person name="Baroncelli R."/>
            <person name="Diaz J.F."/>
            <person name="Benocci T."/>
            <person name="Peng M."/>
            <person name="Battaglia E."/>
            <person name="Haridas S."/>
            <person name="Andreopoulos W."/>
            <person name="Labutti K."/>
            <person name="Pangilinan J."/>
            <person name="Floch G.L."/>
            <person name="Makela M.R."/>
            <person name="Henrissat B."/>
            <person name="Grigoriev I.V."/>
            <person name="Crouch J.A."/>
            <person name="De Vries R.P."/>
            <person name="Sukno S.A."/>
            <person name="Thon M.R."/>
        </authorList>
    </citation>
    <scope>NUCLEOTIDE SEQUENCE</scope>
    <source>
        <strain evidence="2">MAFF235873</strain>
    </source>
</reference>
<gene>
    <name evidence="2" type="ORF">LX32DRAFT_627856</name>
</gene>
<name>A0AAD9H6U3_9PEZI</name>
<dbReference type="Proteomes" id="UP001232148">
    <property type="component" value="Unassembled WGS sequence"/>
</dbReference>
<evidence type="ECO:0000313" key="2">
    <source>
        <dbReference type="EMBL" id="KAK2023540.1"/>
    </source>
</evidence>
<accession>A0AAD9H6U3</accession>
<proteinExistence type="predicted"/>
<dbReference type="AlphaFoldDB" id="A0AAD9H6U3"/>
<evidence type="ECO:0000256" key="1">
    <source>
        <dbReference type="SAM" id="MobiDB-lite"/>
    </source>
</evidence>
<evidence type="ECO:0000313" key="3">
    <source>
        <dbReference type="Proteomes" id="UP001232148"/>
    </source>
</evidence>
<feature type="compositionally biased region" description="Basic and acidic residues" evidence="1">
    <location>
        <begin position="1"/>
        <end position="12"/>
    </location>
</feature>
<feature type="non-terminal residue" evidence="2">
    <location>
        <position position="57"/>
    </location>
</feature>
<feature type="region of interest" description="Disordered" evidence="1">
    <location>
        <begin position="1"/>
        <end position="28"/>
    </location>
</feature>
<sequence length="57" mass="6540">MTPPEKKKDPRSWRGLTPPLAECESPPPFHHLPARPLLTYLILAQMDPRLRFQPGLP</sequence>